<dbReference type="EMBL" id="MN732867">
    <property type="protein sequence ID" value="QGZ16300.1"/>
    <property type="molecule type" value="Genomic_DNA"/>
</dbReference>
<protein>
    <submittedName>
        <fullName evidence="1">Putative tail sheath protein</fullName>
    </submittedName>
</protein>
<gene>
    <name evidence="1" type="ORF">Hena1_01500</name>
</gene>
<proteinExistence type="predicted"/>
<dbReference type="Proteomes" id="UP000433183">
    <property type="component" value="Segment"/>
</dbReference>
<keyword evidence="2" id="KW-1185">Reference proteome</keyword>
<accession>A0A6B9J5L8</accession>
<reference evidence="1 2" key="1">
    <citation type="submission" date="2019-11" db="EMBL/GenBank/DDBJ databases">
        <title>Characterization of a new Erwinia amylovora bacteriophage.</title>
        <authorList>
            <person name="Valentovich L.N."/>
            <person name="Akhremchuk A.E."/>
            <person name="Besarab N.V."/>
            <person name="Lagonenko A.L."/>
        </authorList>
    </citation>
    <scope>NUCLEOTIDE SEQUENCE [LARGE SCALE GENOMIC DNA]</scope>
</reference>
<evidence type="ECO:0000313" key="1">
    <source>
        <dbReference type="EMBL" id="QGZ16300.1"/>
    </source>
</evidence>
<organism evidence="1 2">
    <name type="scientific">Erwinia phage Hena1</name>
    <dbReference type="NCBI Taxonomy" id="2678601"/>
    <lineage>
        <taxon>Viruses</taxon>
        <taxon>Duplodnaviria</taxon>
        <taxon>Heunggongvirae</taxon>
        <taxon>Uroviricota</taxon>
        <taxon>Caudoviricetes</taxon>
        <taxon>Vequintavirinae</taxon>
        <taxon>Henunavirus</taxon>
        <taxon>Henunavirus hena1</taxon>
    </lineage>
</organism>
<sequence length="476" mass="50572">MAYNDKVVDVTVDLGTQPITTVGFETPLFVSIHNAFAARQRIYGDTDSMVSDGFAPGSPAHVYATKAFAGKFPPQYIRIGRMALTNTVIDFTGQSNIDPTTPVGVNVVSGNYSTSFVIPVTAASTPATIATALVAAISADTTLEDVLTATAGTAADAGKVTVVAENGGLFSIGKDQGNYVVTSTTSETITSALPAINASSSDWYFLTTESHTDATILAAAAYASTNYKLHVYSSQDEGIAAGSEGTVPMQLKALAYDTSIGMYDPTADTTFPEAGIIGAMASNDPSYGDSIHLKTMPGVVAPDLELDERSNIWNQNVNFYRVINGVGAFWEGKVASGQYVDVIRFGHWMKYRTEESIFGYMSRRSNMGLSVKMSDDDLPNLKSVMLNSPINTGIANGAILTGYDETNKVFYDPVITIPTRSSIPTNDLATRTLNNVKVEVVYNGSLHFVKIRITVLLDKTASATTTSGQTTTTASV</sequence>
<dbReference type="InterPro" id="IPR021808">
    <property type="entry name" value="DUF3383"/>
</dbReference>
<evidence type="ECO:0000313" key="2">
    <source>
        <dbReference type="Proteomes" id="UP000433183"/>
    </source>
</evidence>
<dbReference type="Pfam" id="PF11863">
    <property type="entry name" value="DUF3383"/>
    <property type="match status" value="1"/>
</dbReference>
<name>A0A6B9J5L8_9CAUD</name>